<sequence length="93" mass="10245">MPAGSKTDPPLAKIKPISNGGSVSEITQLRSKKTPKTNHQEQLQPERGVRRCERNNSADTKNNQLIVKTNLSEFLDLYAFVACVALKATDSFT</sequence>
<protein>
    <submittedName>
        <fullName evidence="2">Zinc finger protein 462-like</fullName>
    </submittedName>
</protein>
<dbReference type="Proteomes" id="UP001623348">
    <property type="component" value="Unassembled WGS sequence"/>
</dbReference>
<proteinExistence type="predicted"/>
<dbReference type="EMBL" id="BAAFJT010000006">
    <property type="protein sequence ID" value="GAB0191312.1"/>
    <property type="molecule type" value="Genomic_DNA"/>
</dbReference>
<comment type="caution">
    <text evidence="2">The sequence shown here is derived from an EMBL/GenBank/DDBJ whole genome shotgun (WGS) entry which is preliminary data.</text>
</comment>
<evidence type="ECO:0000256" key="1">
    <source>
        <dbReference type="SAM" id="MobiDB-lite"/>
    </source>
</evidence>
<gene>
    <name evidence="2" type="ORF">GRJ2_001596500</name>
</gene>
<feature type="compositionally biased region" description="Polar residues" evidence="1">
    <location>
        <begin position="19"/>
        <end position="29"/>
    </location>
</feature>
<name>A0ABC9X1N7_GRUJA</name>
<feature type="region of interest" description="Disordered" evidence="1">
    <location>
        <begin position="1"/>
        <end position="61"/>
    </location>
</feature>
<dbReference type="AlphaFoldDB" id="A0ABC9X1N7"/>
<reference evidence="2 3" key="1">
    <citation type="submission" date="2024-06" db="EMBL/GenBank/DDBJ databases">
        <title>The draft genome of Grus japonensis, version 3.</title>
        <authorList>
            <person name="Nabeshima K."/>
            <person name="Suzuki S."/>
            <person name="Onuma M."/>
        </authorList>
    </citation>
    <scope>NUCLEOTIDE SEQUENCE [LARGE SCALE GENOMIC DNA]</scope>
    <source>
        <strain evidence="2 3">451A</strain>
    </source>
</reference>
<accession>A0ABC9X1N7</accession>
<keyword evidence="3" id="KW-1185">Reference proteome</keyword>
<organism evidence="2 3">
    <name type="scientific">Grus japonensis</name>
    <name type="common">Japanese crane</name>
    <name type="synonym">Red-crowned crane</name>
    <dbReference type="NCBI Taxonomy" id="30415"/>
    <lineage>
        <taxon>Eukaryota</taxon>
        <taxon>Metazoa</taxon>
        <taxon>Chordata</taxon>
        <taxon>Craniata</taxon>
        <taxon>Vertebrata</taxon>
        <taxon>Euteleostomi</taxon>
        <taxon>Archelosauria</taxon>
        <taxon>Archosauria</taxon>
        <taxon>Dinosauria</taxon>
        <taxon>Saurischia</taxon>
        <taxon>Theropoda</taxon>
        <taxon>Coelurosauria</taxon>
        <taxon>Aves</taxon>
        <taxon>Neognathae</taxon>
        <taxon>Neoaves</taxon>
        <taxon>Gruiformes</taxon>
        <taxon>Gruidae</taxon>
        <taxon>Grus</taxon>
    </lineage>
</organism>
<feature type="compositionally biased region" description="Basic and acidic residues" evidence="1">
    <location>
        <begin position="47"/>
        <end position="56"/>
    </location>
</feature>
<evidence type="ECO:0000313" key="2">
    <source>
        <dbReference type="EMBL" id="GAB0191312.1"/>
    </source>
</evidence>
<evidence type="ECO:0000313" key="3">
    <source>
        <dbReference type="Proteomes" id="UP001623348"/>
    </source>
</evidence>